<keyword evidence="1" id="KW-0472">Membrane</keyword>
<name>A0AAE0KR58_9CHLO</name>
<feature type="transmembrane region" description="Helical" evidence="1">
    <location>
        <begin position="447"/>
        <end position="468"/>
    </location>
</feature>
<dbReference type="GO" id="GO:0005886">
    <property type="term" value="C:plasma membrane"/>
    <property type="evidence" value="ECO:0007669"/>
    <property type="project" value="TreeGrafter"/>
</dbReference>
<dbReference type="AlphaFoldDB" id="A0AAE0KR58"/>
<gene>
    <name evidence="3" type="ORF">CYMTET_33164</name>
</gene>
<dbReference type="PANTHER" id="PTHR13018:SF83">
    <property type="entry name" value="RRM DOMAIN-CONTAINING PROTEIN"/>
    <property type="match status" value="1"/>
</dbReference>
<keyword evidence="4" id="KW-1185">Reference proteome</keyword>
<reference evidence="3 4" key="1">
    <citation type="journal article" date="2015" name="Genome Biol. Evol.">
        <title>Comparative Genomics of a Bacterivorous Green Alga Reveals Evolutionary Causalities and Consequences of Phago-Mixotrophic Mode of Nutrition.</title>
        <authorList>
            <person name="Burns J.A."/>
            <person name="Paasch A."/>
            <person name="Narechania A."/>
            <person name="Kim E."/>
        </authorList>
    </citation>
    <scope>NUCLEOTIDE SEQUENCE [LARGE SCALE GENOMIC DNA]</scope>
    <source>
        <strain evidence="3 4">PLY_AMNH</strain>
    </source>
</reference>
<proteinExistence type="predicted"/>
<sequence>MMQTRFFDVEPRTSYIALWADVGASDPFHAHAPGALQQELRDESRSMRGQVVEVELVRDDEQLLSLGFRRFAIIQAMSSAEGRSKRMAHEGKPKGAAKAWEQYNVMMAELQQVNFTIRQLQQSVANGTGCNCVCAFVTFREEQGYCACLHSPWQLWWRKLMMPQDEMFRGKHRLRVSQVPEPSDLIWENLDYDKWAQRGRRTITAVLKLVVLLISFALITLSKSTSSLAPEMEEVETSSCRSECDYTVNPIQFNSQESRERYYYCAVGEEEQAVERPPPPPWSEYAAVSSEWNLTYHVNGTLDPYRLCLSSESYCYHCYCTELLNTGAIFDESAYCEEYLNIYTFQAGAMCGAVLTTVIINLLLAWILSKLAVFEKHHSITEQQSSIMNQLALSQFINTGIVPLLVNAEWADREETLKGTFLKDEEVLTGKFADLTPGWYEEVGRTIIITVALTPMVSQGAVLAMALFHRARRKAGLQRACTQEELNRAFEGPDFLLSTKYGDPARACATACVCPDP</sequence>
<dbReference type="PANTHER" id="PTHR13018">
    <property type="entry name" value="PROBABLE MEMBRANE PROTEIN DUF221-RELATED"/>
    <property type="match status" value="1"/>
</dbReference>
<dbReference type="Pfam" id="PF14703">
    <property type="entry name" value="PHM7_cyt"/>
    <property type="match status" value="1"/>
</dbReference>
<dbReference type="Proteomes" id="UP001190700">
    <property type="component" value="Unassembled WGS sequence"/>
</dbReference>
<feature type="transmembrane region" description="Helical" evidence="1">
    <location>
        <begin position="347"/>
        <end position="367"/>
    </location>
</feature>
<keyword evidence="1" id="KW-1133">Transmembrane helix</keyword>
<evidence type="ECO:0000256" key="1">
    <source>
        <dbReference type="SAM" id="Phobius"/>
    </source>
</evidence>
<protein>
    <recommendedName>
        <fullName evidence="2">CSC1/OSCA1-like cytosolic domain-containing protein</fullName>
    </recommendedName>
</protein>
<dbReference type="InterPro" id="IPR027815">
    <property type="entry name" value="CSC1/OSCA1-like_cyt"/>
</dbReference>
<evidence type="ECO:0000313" key="3">
    <source>
        <dbReference type="EMBL" id="KAK3257761.1"/>
    </source>
</evidence>
<organism evidence="3 4">
    <name type="scientific">Cymbomonas tetramitiformis</name>
    <dbReference type="NCBI Taxonomy" id="36881"/>
    <lineage>
        <taxon>Eukaryota</taxon>
        <taxon>Viridiplantae</taxon>
        <taxon>Chlorophyta</taxon>
        <taxon>Pyramimonadophyceae</taxon>
        <taxon>Pyramimonadales</taxon>
        <taxon>Pyramimonadaceae</taxon>
        <taxon>Cymbomonas</taxon>
    </lineage>
</organism>
<dbReference type="InterPro" id="IPR045122">
    <property type="entry name" value="Csc1-like"/>
</dbReference>
<dbReference type="EMBL" id="LGRX02020142">
    <property type="protein sequence ID" value="KAK3257761.1"/>
    <property type="molecule type" value="Genomic_DNA"/>
</dbReference>
<dbReference type="GO" id="GO:0005227">
    <property type="term" value="F:calcium-activated cation channel activity"/>
    <property type="evidence" value="ECO:0007669"/>
    <property type="project" value="InterPro"/>
</dbReference>
<feature type="domain" description="CSC1/OSCA1-like cytosolic" evidence="2">
    <location>
        <begin position="70"/>
        <end position="189"/>
    </location>
</feature>
<feature type="transmembrane region" description="Helical" evidence="1">
    <location>
        <begin position="203"/>
        <end position="222"/>
    </location>
</feature>
<keyword evidence="1" id="KW-0812">Transmembrane</keyword>
<accession>A0AAE0KR58</accession>
<evidence type="ECO:0000259" key="2">
    <source>
        <dbReference type="Pfam" id="PF14703"/>
    </source>
</evidence>
<comment type="caution">
    <text evidence="3">The sequence shown here is derived from an EMBL/GenBank/DDBJ whole genome shotgun (WGS) entry which is preliminary data.</text>
</comment>
<evidence type="ECO:0000313" key="4">
    <source>
        <dbReference type="Proteomes" id="UP001190700"/>
    </source>
</evidence>